<name>A0A1E8FAX7_9ALTE</name>
<keyword evidence="4" id="KW-1185">Reference proteome</keyword>
<dbReference type="InterPro" id="IPR050445">
    <property type="entry name" value="Bact_polysacc_biosynth/exp"/>
</dbReference>
<dbReference type="EMBL" id="MJIC01000015">
    <property type="protein sequence ID" value="OFI33065.1"/>
    <property type="molecule type" value="Genomic_DNA"/>
</dbReference>
<dbReference type="GO" id="GO:0005886">
    <property type="term" value="C:plasma membrane"/>
    <property type="evidence" value="ECO:0007669"/>
    <property type="project" value="TreeGrafter"/>
</dbReference>
<feature type="region of interest" description="Disordered" evidence="1">
    <location>
        <begin position="324"/>
        <end position="352"/>
    </location>
</feature>
<dbReference type="AlphaFoldDB" id="A0A1E8FAX7"/>
<evidence type="ECO:0000313" key="4">
    <source>
        <dbReference type="Proteomes" id="UP000176037"/>
    </source>
</evidence>
<keyword evidence="2" id="KW-1133">Transmembrane helix</keyword>
<evidence type="ECO:0008006" key="5">
    <source>
        <dbReference type="Google" id="ProtNLM"/>
    </source>
</evidence>
<organism evidence="3 4">
    <name type="scientific">Alteromonas lipolytica</name>
    <dbReference type="NCBI Taxonomy" id="1856405"/>
    <lineage>
        <taxon>Bacteria</taxon>
        <taxon>Pseudomonadati</taxon>
        <taxon>Pseudomonadota</taxon>
        <taxon>Gammaproteobacteria</taxon>
        <taxon>Alteromonadales</taxon>
        <taxon>Alteromonadaceae</taxon>
        <taxon>Alteromonas/Salinimonas group</taxon>
        <taxon>Alteromonas</taxon>
    </lineage>
</organism>
<dbReference type="Proteomes" id="UP000176037">
    <property type="component" value="Unassembled WGS sequence"/>
</dbReference>
<reference evidence="3 4" key="1">
    <citation type="submission" date="2016-09" db="EMBL/GenBank/DDBJ databases">
        <title>Alteromonas lipolytica, a new species isolated from sea water.</title>
        <authorList>
            <person name="Wu Y.-H."/>
            <person name="Cheng H."/>
            <person name="Xu X.-W."/>
        </authorList>
    </citation>
    <scope>NUCLEOTIDE SEQUENCE [LARGE SCALE GENOMIC DNA]</scope>
    <source>
        <strain evidence="3 4">JW12</strain>
    </source>
</reference>
<feature type="transmembrane region" description="Helical" evidence="2">
    <location>
        <begin position="281"/>
        <end position="303"/>
    </location>
</feature>
<dbReference type="PANTHER" id="PTHR32309">
    <property type="entry name" value="TYROSINE-PROTEIN KINASE"/>
    <property type="match status" value="1"/>
</dbReference>
<comment type="caution">
    <text evidence="3">The sequence shown here is derived from an EMBL/GenBank/DDBJ whole genome shotgun (WGS) entry which is preliminary data.</text>
</comment>
<dbReference type="STRING" id="1856405.BFC17_01995"/>
<feature type="transmembrane region" description="Helical" evidence="2">
    <location>
        <begin position="43"/>
        <end position="63"/>
    </location>
</feature>
<sequence>MTKPVAPPHPPAQQPLPTQAMPFGVDDDVDLIEYLNAILRFKYRIVLCAVLVAGVVFGLSLMVENRYMSTAVVALNIKEKPGGVSPKEYRASDALGLLEHDFIIEGAHSNEQDRLLARMRSMKFSQTFIQENQLLPYIFHKQWDSALQQWKGEFKPDLREAGMTFMTTLRGVELDEATGLLRINFTTRDPALSATLANTFVARFNQYIRDAEASELEARREYLTQRLNEVDNIELHKSIYRLMETQLAAESLLYARTEYPLELIQPAFPALYKTYPLRKKWAVMAMLATIMLGIMIAIGSVLFGKIRQAVSAYQVKQVEDLLAPAQKPAAAPTEEHQTDDTRYRGDEWIDDK</sequence>
<gene>
    <name evidence="3" type="ORF">BFC17_01995</name>
</gene>
<keyword evidence="2" id="KW-0472">Membrane</keyword>
<evidence type="ECO:0000256" key="2">
    <source>
        <dbReference type="SAM" id="Phobius"/>
    </source>
</evidence>
<dbReference type="GO" id="GO:0004713">
    <property type="term" value="F:protein tyrosine kinase activity"/>
    <property type="evidence" value="ECO:0007669"/>
    <property type="project" value="TreeGrafter"/>
</dbReference>
<feature type="compositionally biased region" description="Basic and acidic residues" evidence="1">
    <location>
        <begin position="333"/>
        <end position="352"/>
    </location>
</feature>
<dbReference type="RefSeq" id="WP_070177442.1">
    <property type="nucleotide sequence ID" value="NZ_BMJR01000002.1"/>
</dbReference>
<protein>
    <recommendedName>
        <fullName evidence="5">Polysaccharide chain length determinant N-terminal domain-containing protein</fullName>
    </recommendedName>
</protein>
<feature type="compositionally biased region" description="Pro residues" evidence="1">
    <location>
        <begin position="1"/>
        <end position="14"/>
    </location>
</feature>
<dbReference type="PANTHER" id="PTHR32309:SF13">
    <property type="entry name" value="FERRIC ENTEROBACTIN TRANSPORT PROTEIN FEPE"/>
    <property type="match status" value="1"/>
</dbReference>
<evidence type="ECO:0000256" key="1">
    <source>
        <dbReference type="SAM" id="MobiDB-lite"/>
    </source>
</evidence>
<accession>A0A1E8FAX7</accession>
<dbReference type="OrthoDB" id="9775724at2"/>
<proteinExistence type="predicted"/>
<keyword evidence="2" id="KW-0812">Transmembrane</keyword>
<feature type="region of interest" description="Disordered" evidence="1">
    <location>
        <begin position="1"/>
        <end position="20"/>
    </location>
</feature>
<evidence type="ECO:0000313" key="3">
    <source>
        <dbReference type="EMBL" id="OFI33065.1"/>
    </source>
</evidence>